<proteinExistence type="predicted"/>
<dbReference type="AlphaFoldDB" id="A0A9Q3JLM7"/>
<evidence type="ECO:0000313" key="3">
    <source>
        <dbReference type="Proteomes" id="UP000765509"/>
    </source>
</evidence>
<protein>
    <submittedName>
        <fullName evidence="2">Uncharacterized protein</fullName>
    </submittedName>
</protein>
<sequence length="506" mass="59287">MNQPSTSDLPPLPEDTVEEQHAKEIDEEDKTVQIQSLMKQMQDLLLTQSKKRGKRKQSTTFTPGGSRIESTLPRHVRPEGSPISPTPVPRETSTPVTEKRSQNAPRRLFVSTPTHQSPLQQQLSIEVRPIVKIKAKDYNLWFEGKEVERLIKKVESMAEIEGESGREIARQIVFWTRDEEITYHIEGMPGYESGDWEQLKIDMIRKWGAVEPGRRYSISSINCLFERTQQKGGISNITQYRKFIGEYESIITYLRRYEYIEGEVNHNQEILASLSLEVQGSIYREMIKDKVMVQARDGGYIIPKFKVLKEYIEQDLQAKFLIQGKEFSQQEFNIKPKEKVRFEEDTLGEVLQQVKELSKKVNTQSKAQPQREIFKEKEPLKEVLEQLKGLTESYKPQKQIYQPFNQNYKQRDNLPPVSSSHIPYQPAQLFPRPPMRCHYCFENTHTLERCSYFNEDMEKRIVRKQGNSFSFTNFQRIPYECSVCPRELVREFSKEQAELTKTLMKK</sequence>
<keyword evidence="3" id="KW-1185">Reference proteome</keyword>
<evidence type="ECO:0000313" key="2">
    <source>
        <dbReference type="EMBL" id="MBW0564406.1"/>
    </source>
</evidence>
<organism evidence="2 3">
    <name type="scientific">Austropuccinia psidii MF-1</name>
    <dbReference type="NCBI Taxonomy" id="1389203"/>
    <lineage>
        <taxon>Eukaryota</taxon>
        <taxon>Fungi</taxon>
        <taxon>Dikarya</taxon>
        <taxon>Basidiomycota</taxon>
        <taxon>Pucciniomycotina</taxon>
        <taxon>Pucciniomycetes</taxon>
        <taxon>Pucciniales</taxon>
        <taxon>Sphaerophragmiaceae</taxon>
        <taxon>Austropuccinia</taxon>
    </lineage>
</organism>
<comment type="caution">
    <text evidence="2">The sequence shown here is derived from an EMBL/GenBank/DDBJ whole genome shotgun (WGS) entry which is preliminary data.</text>
</comment>
<dbReference type="OrthoDB" id="5102063at2759"/>
<dbReference type="EMBL" id="AVOT02075779">
    <property type="protein sequence ID" value="MBW0564406.1"/>
    <property type="molecule type" value="Genomic_DNA"/>
</dbReference>
<accession>A0A9Q3JLM7</accession>
<name>A0A9Q3JLM7_9BASI</name>
<gene>
    <name evidence="2" type="ORF">O181_104121</name>
</gene>
<feature type="region of interest" description="Disordered" evidence="1">
    <location>
        <begin position="46"/>
        <end position="106"/>
    </location>
</feature>
<evidence type="ECO:0000256" key="1">
    <source>
        <dbReference type="SAM" id="MobiDB-lite"/>
    </source>
</evidence>
<reference evidence="2" key="1">
    <citation type="submission" date="2021-03" db="EMBL/GenBank/DDBJ databases">
        <title>Draft genome sequence of rust myrtle Austropuccinia psidii MF-1, a brazilian biotype.</title>
        <authorList>
            <person name="Quecine M.C."/>
            <person name="Pachon D.M.R."/>
            <person name="Bonatelli M.L."/>
            <person name="Correr F.H."/>
            <person name="Franceschini L.M."/>
            <person name="Leite T.F."/>
            <person name="Margarido G.R.A."/>
            <person name="Almeida C.A."/>
            <person name="Ferrarezi J.A."/>
            <person name="Labate C.A."/>
        </authorList>
    </citation>
    <scope>NUCLEOTIDE SEQUENCE</scope>
    <source>
        <strain evidence="2">MF-1</strain>
    </source>
</reference>
<dbReference type="Proteomes" id="UP000765509">
    <property type="component" value="Unassembled WGS sequence"/>
</dbReference>
<feature type="region of interest" description="Disordered" evidence="1">
    <location>
        <begin position="1"/>
        <end position="29"/>
    </location>
</feature>